<name>A0A2P6NTN0_9EUKA</name>
<evidence type="ECO:0000259" key="11">
    <source>
        <dbReference type="PROSITE" id="PS50011"/>
    </source>
</evidence>
<feature type="binding site" evidence="9">
    <location>
        <position position="309"/>
    </location>
    <ligand>
        <name>ATP</name>
        <dbReference type="ChEBI" id="CHEBI:30616"/>
    </ligand>
</feature>
<feature type="compositionally biased region" description="Basic and acidic residues" evidence="10">
    <location>
        <begin position="649"/>
        <end position="666"/>
    </location>
</feature>
<dbReference type="PROSITE" id="PS00107">
    <property type="entry name" value="PROTEIN_KINASE_ATP"/>
    <property type="match status" value="1"/>
</dbReference>
<feature type="domain" description="Protein kinase" evidence="11">
    <location>
        <begin position="658"/>
        <end position="919"/>
    </location>
</feature>
<dbReference type="GO" id="GO:0004674">
    <property type="term" value="F:protein serine/threonine kinase activity"/>
    <property type="evidence" value="ECO:0007669"/>
    <property type="project" value="UniProtKB-KW"/>
</dbReference>
<evidence type="ECO:0000256" key="10">
    <source>
        <dbReference type="SAM" id="MobiDB-lite"/>
    </source>
</evidence>
<dbReference type="InterPro" id="IPR017441">
    <property type="entry name" value="Protein_kinase_ATP_BS"/>
</dbReference>
<keyword evidence="5 12" id="KW-0418">Kinase</keyword>
<dbReference type="EMBL" id="MDYQ01000021">
    <property type="protein sequence ID" value="PRP87322.1"/>
    <property type="molecule type" value="Genomic_DNA"/>
</dbReference>
<keyword evidence="4 9" id="KW-0547">Nucleotide-binding</keyword>
<evidence type="ECO:0000256" key="8">
    <source>
        <dbReference type="ARBA" id="ARBA00048679"/>
    </source>
</evidence>
<keyword evidence="3" id="KW-0808">Transferase</keyword>
<dbReference type="InterPro" id="IPR011009">
    <property type="entry name" value="Kinase-like_dom_sf"/>
</dbReference>
<feature type="compositionally biased region" description="Polar residues" evidence="10">
    <location>
        <begin position="225"/>
        <end position="255"/>
    </location>
</feature>
<dbReference type="CDD" id="cd22976">
    <property type="entry name" value="DD_EFCAB10"/>
    <property type="match status" value="1"/>
</dbReference>
<evidence type="ECO:0000256" key="7">
    <source>
        <dbReference type="ARBA" id="ARBA00047899"/>
    </source>
</evidence>
<comment type="catalytic activity">
    <reaction evidence="8">
        <text>L-seryl-[protein] + ATP = O-phospho-L-seryl-[protein] + ADP + H(+)</text>
        <dbReference type="Rhea" id="RHEA:17989"/>
        <dbReference type="Rhea" id="RHEA-COMP:9863"/>
        <dbReference type="Rhea" id="RHEA-COMP:11604"/>
        <dbReference type="ChEBI" id="CHEBI:15378"/>
        <dbReference type="ChEBI" id="CHEBI:29999"/>
        <dbReference type="ChEBI" id="CHEBI:30616"/>
        <dbReference type="ChEBI" id="CHEBI:83421"/>
        <dbReference type="ChEBI" id="CHEBI:456216"/>
        <dbReference type="EC" id="2.7.11.1"/>
    </reaction>
</comment>
<gene>
    <name evidence="12" type="ORF">PROFUN_01584</name>
</gene>
<dbReference type="PANTHER" id="PTHR24346:SF77">
    <property type="entry name" value="SERINE THREONINE PROTEIN KINASE"/>
    <property type="match status" value="1"/>
</dbReference>
<dbReference type="FunFam" id="1.10.510.10:FF:000571">
    <property type="entry name" value="Maternal embryonic leucine zipper kinase"/>
    <property type="match status" value="1"/>
</dbReference>
<dbReference type="SMART" id="SM00220">
    <property type="entry name" value="S_TKc"/>
    <property type="match status" value="2"/>
</dbReference>
<evidence type="ECO:0000256" key="1">
    <source>
        <dbReference type="ARBA" id="ARBA00012513"/>
    </source>
</evidence>
<evidence type="ECO:0000256" key="4">
    <source>
        <dbReference type="ARBA" id="ARBA00022741"/>
    </source>
</evidence>
<dbReference type="InterPro" id="IPR000719">
    <property type="entry name" value="Prot_kinase_dom"/>
</dbReference>
<dbReference type="AlphaFoldDB" id="A0A2P6NTN0"/>
<dbReference type="OrthoDB" id="6415454at2759"/>
<dbReference type="FunFam" id="3.30.200.20:FF:000003">
    <property type="entry name" value="Non-specific serine/threonine protein kinase"/>
    <property type="match status" value="1"/>
</dbReference>
<evidence type="ECO:0000256" key="9">
    <source>
        <dbReference type="PROSITE-ProRule" id="PRU10141"/>
    </source>
</evidence>
<accession>A0A2P6NTN0</accession>
<dbReference type="STRING" id="1890364.A0A2P6NTN0"/>
<feature type="region of interest" description="Disordered" evidence="10">
    <location>
        <begin position="217"/>
        <end position="270"/>
    </location>
</feature>
<proteinExistence type="predicted"/>
<keyword evidence="6 9" id="KW-0067">ATP-binding</keyword>
<feature type="region of interest" description="Disordered" evidence="10">
    <location>
        <begin position="645"/>
        <end position="667"/>
    </location>
</feature>
<evidence type="ECO:0000256" key="2">
    <source>
        <dbReference type="ARBA" id="ARBA00022527"/>
    </source>
</evidence>
<dbReference type="Pfam" id="PF00069">
    <property type="entry name" value="Pkinase"/>
    <property type="match status" value="2"/>
</dbReference>
<dbReference type="GO" id="GO:0035556">
    <property type="term" value="P:intracellular signal transduction"/>
    <property type="evidence" value="ECO:0007669"/>
    <property type="project" value="TreeGrafter"/>
</dbReference>
<feature type="region of interest" description="Disordered" evidence="10">
    <location>
        <begin position="47"/>
        <end position="75"/>
    </location>
</feature>
<feature type="domain" description="Protein kinase" evidence="11">
    <location>
        <begin position="280"/>
        <end position="549"/>
    </location>
</feature>
<sequence length="931" mass="105648">MNARLHHLPLTFPLPMWTDLMQLVNNSGASAETVASIMEEHPVLPPVRLRVRSSSSEPLPPSQSPKSRMRRDETSQVTAYLQSHKIELMFQNLASSIMFHRPEDPRRFLLKELRQMQTKKWSNSEDMKHSIRDLPGLTKRPSSSNLRVDQFSTTSEVREHAPVRSVEKSNISFEPAPSQTHDHTEQVEMLRDTFKKISLPQVTRHLSLATEFVDKSGGKFRPSRSVDTSPCSSPAHSPTYGGSRSSSPKSGNIPTSPSSVWSTESSSSRDDKGYLHVNQYIILSTIGRGMYGKVKLAEDTITGAKFAVKVLRKQRLKRMRRLRPGKISDALQDLREEIAIMKKLNHPNIIKLYEVLEDTQSDKLYMVLELASEGQVMSLREDGTTVTRLDSDTAWKYFRDLIAALEYLHHQNIIHRDIKPENLLVTHNKTLKICDFGVAQSIENSAQTLTGSQGSPAFLAPEILVGSKKAFRGKPLDIWAAGVSLYCFVFGRVPFRGKNYLDLTARVHREELSFPEDISSELKDLLSRMIEKEPTMRIPLKDIRVHDWVTKRGTAPLPEYKHEEVTVTEEEISGAIKNIDTLRVLMKTKMMARPHFGRGHPILILTLLMPTQARCWWKRSGGEFVNHKVWGGSLSASLLNSPAEFETQEQNRGDRESMRLEQEQPRGRLSSIKTLRERSSSIELAQTSEGVHRIVHKLEKRESQKHLAESLMSAGKTLKHPNIPTMVDSYETVSHWNFIFEYTPGDSLESMLKTMNGPAPETLLQPLFKQLVKAIRHSHKRGTAHMDLRPDNILIQANGDVKVIDWELSCRTSKRDPCRLWVGSPDYAAPEILLHTPYDPLSADVWSLGVILYLSVVGRLPFEAADRKKGIVRGAHPSFRWNNDIHSASSSLVHLLECMLQVDPKKRATIEEVSKHKWLKDTKGTKKRRSV</sequence>
<reference evidence="12 13" key="1">
    <citation type="journal article" date="2018" name="Genome Biol. Evol.">
        <title>Multiple Roots of Fruiting Body Formation in Amoebozoa.</title>
        <authorList>
            <person name="Hillmann F."/>
            <person name="Forbes G."/>
            <person name="Novohradska S."/>
            <person name="Ferling I."/>
            <person name="Riege K."/>
            <person name="Groth M."/>
            <person name="Westermann M."/>
            <person name="Marz M."/>
            <person name="Spaller T."/>
            <person name="Winckler T."/>
            <person name="Schaap P."/>
            <person name="Glockner G."/>
        </authorList>
    </citation>
    <scope>NUCLEOTIDE SEQUENCE [LARGE SCALE GENOMIC DNA]</scope>
    <source>
        <strain evidence="12 13">Jena</strain>
    </source>
</reference>
<dbReference type="SUPFAM" id="SSF47391">
    <property type="entry name" value="Dimerization-anchoring domain of cAMP-dependent PK regulatory subunit"/>
    <property type="match status" value="1"/>
</dbReference>
<dbReference type="Proteomes" id="UP000241769">
    <property type="component" value="Unassembled WGS sequence"/>
</dbReference>
<dbReference type="InterPro" id="IPR049760">
    <property type="entry name" value="DD_EFCAB10"/>
</dbReference>
<feature type="region of interest" description="Disordered" evidence="10">
    <location>
        <begin position="132"/>
        <end position="184"/>
    </location>
</feature>
<dbReference type="InterPro" id="IPR008271">
    <property type="entry name" value="Ser/Thr_kinase_AS"/>
</dbReference>
<dbReference type="EC" id="2.7.11.1" evidence="1"/>
<dbReference type="CDD" id="cd14008">
    <property type="entry name" value="STKc_LKB1_CaMKK"/>
    <property type="match status" value="1"/>
</dbReference>
<feature type="compositionally biased region" description="Low complexity" evidence="10">
    <location>
        <begin position="47"/>
        <end position="57"/>
    </location>
</feature>
<feature type="compositionally biased region" description="Basic and acidic residues" evidence="10">
    <location>
        <begin position="156"/>
        <end position="167"/>
    </location>
</feature>
<organism evidence="12 13">
    <name type="scientific">Planoprotostelium fungivorum</name>
    <dbReference type="NCBI Taxonomy" id="1890364"/>
    <lineage>
        <taxon>Eukaryota</taxon>
        <taxon>Amoebozoa</taxon>
        <taxon>Evosea</taxon>
        <taxon>Variosea</taxon>
        <taxon>Cavosteliida</taxon>
        <taxon>Cavosteliaceae</taxon>
        <taxon>Planoprotostelium</taxon>
    </lineage>
</organism>
<dbReference type="PROSITE" id="PS50011">
    <property type="entry name" value="PROTEIN_KINASE_DOM"/>
    <property type="match status" value="2"/>
</dbReference>
<feature type="compositionally biased region" description="Low complexity" evidence="10">
    <location>
        <begin position="256"/>
        <end position="266"/>
    </location>
</feature>
<protein>
    <recommendedName>
        <fullName evidence="1">non-specific serine/threonine protein kinase</fullName>
        <ecNumber evidence="1">2.7.11.1</ecNumber>
    </recommendedName>
</protein>
<comment type="caution">
    <text evidence="12">The sequence shown here is derived from an EMBL/GenBank/DDBJ whole genome shotgun (WGS) entry which is preliminary data.</text>
</comment>
<dbReference type="PANTHER" id="PTHR24346">
    <property type="entry name" value="MAP/MICROTUBULE AFFINITY-REGULATING KINASE"/>
    <property type="match status" value="1"/>
</dbReference>
<evidence type="ECO:0000256" key="6">
    <source>
        <dbReference type="ARBA" id="ARBA00022840"/>
    </source>
</evidence>
<evidence type="ECO:0000256" key="5">
    <source>
        <dbReference type="ARBA" id="ARBA00022777"/>
    </source>
</evidence>
<feature type="compositionally biased region" description="Polar residues" evidence="10">
    <location>
        <begin position="140"/>
        <end position="155"/>
    </location>
</feature>
<dbReference type="PROSITE" id="PS00108">
    <property type="entry name" value="PROTEIN_KINASE_ST"/>
    <property type="match status" value="1"/>
</dbReference>
<dbReference type="Gene3D" id="1.10.510.10">
    <property type="entry name" value="Transferase(Phosphotransferase) domain 1"/>
    <property type="match status" value="2"/>
</dbReference>
<keyword evidence="2" id="KW-0723">Serine/threonine-protein kinase</keyword>
<evidence type="ECO:0000313" key="13">
    <source>
        <dbReference type="Proteomes" id="UP000241769"/>
    </source>
</evidence>
<evidence type="ECO:0000313" key="12">
    <source>
        <dbReference type="EMBL" id="PRP87322.1"/>
    </source>
</evidence>
<dbReference type="GO" id="GO:0005737">
    <property type="term" value="C:cytoplasm"/>
    <property type="evidence" value="ECO:0007669"/>
    <property type="project" value="TreeGrafter"/>
</dbReference>
<dbReference type="SUPFAM" id="SSF56112">
    <property type="entry name" value="Protein kinase-like (PK-like)"/>
    <property type="match status" value="2"/>
</dbReference>
<comment type="catalytic activity">
    <reaction evidence="7">
        <text>L-threonyl-[protein] + ATP = O-phospho-L-threonyl-[protein] + ADP + H(+)</text>
        <dbReference type="Rhea" id="RHEA:46608"/>
        <dbReference type="Rhea" id="RHEA-COMP:11060"/>
        <dbReference type="Rhea" id="RHEA-COMP:11605"/>
        <dbReference type="ChEBI" id="CHEBI:15378"/>
        <dbReference type="ChEBI" id="CHEBI:30013"/>
        <dbReference type="ChEBI" id="CHEBI:30616"/>
        <dbReference type="ChEBI" id="CHEBI:61977"/>
        <dbReference type="ChEBI" id="CHEBI:456216"/>
        <dbReference type="EC" id="2.7.11.1"/>
    </reaction>
</comment>
<evidence type="ECO:0000256" key="3">
    <source>
        <dbReference type="ARBA" id="ARBA00022679"/>
    </source>
</evidence>
<keyword evidence="13" id="KW-1185">Reference proteome</keyword>
<dbReference type="GO" id="GO:0005524">
    <property type="term" value="F:ATP binding"/>
    <property type="evidence" value="ECO:0007669"/>
    <property type="project" value="UniProtKB-UniRule"/>
</dbReference>
<dbReference type="InParanoid" id="A0A2P6NTN0"/>